<comment type="caution">
    <text evidence="2">The sequence shown here is derived from an EMBL/GenBank/DDBJ whole genome shotgun (WGS) entry which is preliminary data.</text>
</comment>
<feature type="chain" id="PRO_5043036028" evidence="1">
    <location>
        <begin position="16"/>
        <end position="201"/>
    </location>
</feature>
<dbReference type="Gene3D" id="1.20.120.1100">
    <property type="match status" value="1"/>
</dbReference>
<keyword evidence="3" id="KW-1185">Reference proteome</keyword>
<reference evidence="3" key="1">
    <citation type="submission" date="2022-10" db="EMBL/GenBank/DDBJ databases">
        <title>Genome assembly of Pristionchus species.</title>
        <authorList>
            <person name="Yoshida K."/>
            <person name="Sommer R.J."/>
        </authorList>
    </citation>
    <scope>NUCLEOTIDE SEQUENCE [LARGE SCALE GENOMIC DNA]</scope>
    <source>
        <strain evidence="3">RS5460</strain>
    </source>
</reference>
<proteinExistence type="predicted"/>
<accession>A0AAN5D6U2</accession>
<dbReference type="Proteomes" id="UP001328107">
    <property type="component" value="Unassembled WGS sequence"/>
</dbReference>
<evidence type="ECO:0000256" key="1">
    <source>
        <dbReference type="SAM" id="SignalP"/>
    </source>
</evidence>
<keyword evidence="1" id="KW-0732">Signal</keyword>
<dbReference type="AlphaFoldDB" id="A0AAN5D6U2"/>
<dbReference type="EMBL" id="BTRK01000006">
    <property type="protein sequence ID" value="GMR57891.1"/>
    <property type="molecule type" value="Genomic_DNA"/>
</dbReference>
<name>A0AAN5D6U2_9BILA</name>
<sequence length="201" mass="22988">HSIVFLLSLAAISFSAPIDYEAAAKRFYGKLIEKYESNAHGEMFDLLWAKAQSFFPGILNEDDQAFFKKAFIEYREREVSREDSKEFELDPDMETRLKEEIGKRSDLLSDDAKEFLRELLSSIEMPAARTFAKKFADFRKSYDDLPSDTKSSLETQFPGFGKLEELQALVNVGDRLLGHVIGMCENLQGYGECEKILEVIN</sequence>
<evidence type="ECO:0000313" key="2">
    <source>
        <dbReference type="EMBL" id="GMR57891.1"/>
    </source>
</evidence>
<gene>
    <name evidence="2" type="ORF">PMAYCL1PPCAC_28086</name>
</gene>
<protein>
    <submittedName>
        <fullName evidence="2">Uncharacterized protein</fullName>
    </submittedName>
</protein>
<organism evidence="2 3">
    <name type="scientific">Pristionchus mayeri</name>
    <dbReference type="NCBI Taxonomy" id="1317129"/>
    <lineage>
        <taxon>Eukaryota</taxon>
        <taxon>Metazoa</taxon>
        <taxon>Ecdysozoa</taxon>
        <taxon>Nematoda</taxon>
        <taxon>Chromadorea</taxon>
        <taxon>Rhabditida</taxon>
        <taxon>Rhabditina</taxon>
        <taxon>Diplogasteromorpha</taxon>
        <taxon>Diplogasteroidea</taxon>
        <taxon>Neodiplogasteridae</taxon>
        <taxon>Pristionchus</taxon>
    </lineage>
</organism>
<evidence type="ECO:0000313" key="3">
    <source>
        <dbReference type="Proteomes" id="UP001328107"/>
    </source>
</evidence>
<feature type="signal peptide" evidence="1">
    <location>
        <begin position="1"/>
        <end position="15"/>
    </location>
</feature>
<feature type="non-terminal residue" evidence="2">
    <location>
        <position position="1"/>
    </location>
</feature>